<comment type="similarity">
    <text evidence="2 7">Belongs to the major facilitator superfamily. Sugar transporter (TC 2.A.1.1) family.</text>
</comment>
<keyword evidence="3 7" id="KW-0813">Transport</keyword>
<keyword evidence="4 8" id="KW-0812">Transmembrane</keyword>
<feature type="transmembrane region" description="Helical" evidence="8">
    <location>
        <begin position="115"/>
        <end position="135"/>
    </location>
</feature>
<feature type="transmembrane region" description="Helical" evidence="8">
    <location>
        <begin position="175"/>
        <end position="195"/>
    </location>
</feature>
<dbReference type="Pfam" id="PF00083">
    <property type="entry name" value="Sugar_tr"/>
    <property type="match status" value="1"/>
</dbReference>
<dbReference type="InterPro" id="IPR050360">
    <property type="entry name" value="MFS_Sugar_Transporters"/>
</dbReference>
<dbReference type="InterPro" id="IPR005828">
    <property type="entry name" value="MFS_sugar_transport-like"/>
</dbReference>
<dbReference type="InterPro" id="IPR036259">
    <property type="entry name" value="MFS_trans_sf"/>
</dbReference>
<feature type="transmembrane region" description="Helical" evidence="8">
    <location>
        <begin position="364"/>
        <end position="386"/>
    </location>
</feature>
<feature type="domain" description="Major facilitator superfamily (MFS) profile" evidence="9">
    <location>
        <begin position="46"/>
        <end position="487"/>
    </location>
</feature>
<keyword evidence="6 8" id="KW-0472">Membrane</keyword>
<dbReference type="EMBL" id="ML121542">
    <property type="protein sequence ID" value="RPB24221.1"/>
    <property type="molecule type" value="Genomic_DNA"/>
</dbReference>
<evidence type="ECO:0000256" key="4">
    <source>
        <dbReference type="ARBA" id="ARBA00022692"/>
    </source>
</evidence>
<feature type="transmembrane region" description="Helical" evidence="8">
    <location>
        <begin position="292"/>
        <end position="314"/>
    </location>
</feature>
<evidence type="ECO:0000256" key="3">
    <source>
        <dbReference type="ARBA" id="ARBA00022448"/>
    </source>
</evidence>
<evidence type="ECO:0000256" key="5">
    <source>
        <dbReference type="ARBA" id="ARBA00022989"/>
    </source>
</evidence>
<dbReference type="GO" id="GO:0005351">
    <property type="term" value="F:carbohydrate:proton symporter activity"/>
    <property type="evidence" value="ECO:0007669"/>
    <property type="project" value="TreeGrafter"/>
</dbReference>
<dbReference type="OrthoDB" id="6133115at2759"/>
<evidence type="ECO:0000313" key="11">
    <source>
        <dbReference type="Proteomes" id="UP000267821"/>
    </source>
</evidence>
<feature type="transmembrane region" description="Helical" evidence="8">
    <location>
        <begin position="334"/>
        <end position="352"/>
    </location>
</feature>
<dbReference type="InParanoid" id="A0A3N4LU97"/>
<proteinExistence type="inferred from homology"/>
<feature type="transmembrane region" description="Helical" evidence="8">
    <location>
        <begin position="437"/>
        <end position="457"/>
    </location>
</feature>
<dbReference type="NCBIfam" id="TIGR00879">
    <property type="entry name" value="SP"/>
    <property type="match status" value="1"/>
</dbReference>
<evidence type="ECO:0000256" key="8">
    <source>
        <dbReference type="SAM" id="Phobius"/>
    </source>
</evidence>
<dbReference type="PANTHER" id="PTHR48022">
    <property type="entry name" value="PLASTIDIC GLUCOSE TRANSPORTER 4"/>
    <property type="match status" value="1"/>
</dbReference>
<evidence type="ECO:0000313" key="10">
    <source>
        <dbReference type="EMBL" id="RPB24221.1"/>
    </source>
</evidence>
<dbReference type="FunFam" id="1.20.1250.20:FF:000217">
    <property type="entry name" value="MFS lactose permease, putative"/>
    <property type="match status" value="1"/>
</dbReference>
<feature type="transmembrane region" description="Helical" evidence="8">
    <location>
        <begin position="87"/>
        <end position="108"/>
    </location>
</feature>
<evidence type="ECO:0000256" key="6">
    <source>
        <dbReference type="ARBA" id="ARBA00023136"/>
    </source>
</evidence>
<feature type="transmembrane region" description="Helical" evidence="8">
    <location>
        <begin position="398"/>
        <end position="417"/>
    </location>
</feature>
<comment type="subcellular location">
    <subcellularLocation>
        <location evidence="1">Membrane</location>
        <topology evidence="1">Multi-pass membrane protein</topology>
    </subcellularLocation>
</comment>
<dbReference type="STRING" id="1051890.A0A3N4LU97"/>
<organism evidence="10 11">
    <name type="scientific">Terfezia boudieri ATCC MYA-4762</name>
    <dbReference type="NCBI Taxonomy" id="1051890"/>
    <lineage>
        <taxon>Eukaryota</taxon>
        <taxon>Fungi</taxon>
        <taxon>Dikarya</taxon>
        <taxon>Ascomycota</taxon>
        <taxon>Pezizomycotina</taxon>
        <taxon>Pezizomycetes</taxon>
        <taxon>Pezizales</taxon>
        <taxon>Pezizaceae</taxon>
        <taxon>Terfezia</taxon>
    </lineage>
</organism>
<dbReference type="PANTHER" id="PTHR48022:SF79">
    <property type="entry name" value="LACTOSE PERMEASE, PUTATIVE (AFU_ORTHOLOGUE AFUA_6G01860)-RELATED"/>
    <property type="match status" value="1"/>
</dbReference>
<dbReference type="Gene3D" id="1.20.1250.20">
    <property type="entry name" value="MFS general substrate transporter like domains"/>
    <property type="match status" value="1"/>
</dbReference>
<feature type="transmembrane region" description="Helical" evidence="8">
    <location>
        <begin position="463"/>
        <end position="483"/>
    </location>
</feature>
<dbReference type="AlphaFoldDB" id="A0A3N4LU97"/>
<accession>A0A3N4LU97</accession>
<dbReference type="PROSITE" id="PS50850">
    <property type="entry name" value="MFS"/>
    <property type="match status" value="1"/>
</dbReference>
<keyword evidence="11" id="KW-1185">Reference proteome</keyword>
<sequence length="524" mass="58986">MNKKHVDVDLTEMGGVPKATVVGLTEALEQAKPSPWTRRMFKLYFFLFIAFLNSCINGYDGSLMSGINAMEYYQKYFGMKETGSSTGLVFSIYTIGNIIGSFFCGPFTDRWGRRWGMFIGAMIIILGTCIQAPAFNKGMFIGGRFILGFGVATCATAGPSYVAEMAHPAWRGTITGLYNTFWFMGGIPAGFVLYGSNSITSNLSWRLPIWLQMCASGGVVLGCFFCPESPRWLISNDRHEEALKVMTEYYGEGDRKSPLVQLSYKQMVAEIATEGSDKRWWDYRELFNSRSAWWRMVCVIGMGFFGQWAGNGAISYFMPVLLTQVGITDTGTQLLYSAILAVISWIMATIGAHFTDRLGRRPVLLFATALFVVEWSIVTALSSTYGKESNTNANGSRAAIAFIYLFGITYSFAYTPLQALYPVECLPFETRAKGMGVYNLFVNIAAFFNTFAIPIALERVKWKVYFLYIAWDAFQFIFIYLFFVETKGRTLEEINEIFQASYPKKKSLEKRILKETESGLQEKL</sequence>
<feature type="transmembrane region" description="Helical" evidence="8">
    <location>
        <begin position="141"/>
        <end position="163"/>
    </location>
</feature>
<protein>
    <submittedName>
        <fullName evidence="10">General substrate transporter</fullName>
    </submittedName>
</protein>
<dbReference type="InterPro" id="IPR003663">
    <property type="entry name" value="Sugar/inositol_transpt"/>
</dbReference>
<reference evidence="10 11" key="1">
    <citation type="journal article" date="2018" name="Nat. Ecol. Evol.">
        <title>Pezizomycetes genomes reveal the molecular basis of ectomycorrhizal truffle lifestyle.</title>
        <authorList>
            <person name="Murat C."/>
            <person name="Payen T."/>
            <person name="Noel B."/>
            <person name="Kuo A."/>
            <person name="Morin E."/>
            <person name="Chen J."/>
            <person name="Kohler A."/>
            <person name="Krizsan K."/>
            <person name="Balestrini R."/>
            <person name="Da Silva C."/>
            <person name="Montanini B."/>
            <person name="Hainaut M."/>
            <person name="Levati E."/>
            <person name="Barry K.W."/>
            <person name="Belfiori B."/>
            <person name="Cichocki N."/>
            <person name="Clum A."/>
            <person name="Dockter R.B."/>
            <person name="Fauchery L."/>
            <person name="Guy J."/>
            <person name="Iotti M."/>
            <person name="Le Tacon F."/>
            <person name="Lindquist E.A."/>
            <person name="Lipzen A."/>
            <person name="Malagnac F."/>
            <person name="Mello A."/>
            <person name="Molinier V."/>
            <person name="Miyauchi S."/>
            <person name="Poulain J."/>
            <person name="Riccioni C."/>
            <person name="Rubini A."/>
            <person name="Sitrit Y."/>
            <person name="Splivallo R."/>
            <person name="Traeger S."/>
            <person name="Wang M."/>
            <person name="Zifcakova L."/>
            <person name="Wipf D."/>
            <person name="Zambonelli A."/>
            <person name="Paolocci F."/>
            <person name="Nowrousian M."/>
            <person name="Ottonello S."/>
            <person name="Baldrian P."/>
            <person name="Spatafora J.W."/>
            <person name="Henrissat B."/>
            <person name="Nagy L.G."/>
            <person name="Aury J.M."/>
            <person name="Wincker P."/>
            <person name="Grigoriev I.V."/>
            <person name="Bonfante P."/>
            <person name="Martin F.M."/>
        </authorList>
    </citation>
    <scope>NUCLEOTIDE SEQUENCE [LARGE SCALE GENOMIC DNA]</scope>
    <source>
        <strain evidence="10 11">ATCC MYA-4762</strain>
    </source>
</reference>
<dbReference type="InterPro" id="IPR020846">
    <property type="entry name" value="MFS_dom"/>
</dbReference>
<gene>
    <name evidence="10" type="ORF">L211DRAFT_182882</name>
</gene>
<dbReference type="SUPFAM" id="SSF103473">
    <property type="entry name" value="MFS general substrate transporter"/>
    <property type="match status" value="1"/>
</dbReference>
<name>A0A3N4LU97_9PEZI</name>
<dbReference type="GO" id="GO:0016020">
    <property type="term" value="C:membrane"/>
    <property type="evidence" value="ECO:0007669"/>
    <property type="project" value="UniProtKB-SubCell"/>
</dbReference>
<evidence type="ECO:0000256" key="1">
    <source>
        <dbReference type="ARBA" id="ARBA00004141"/>
    </source>
</evidence>
<feature type="transmembrane region" description="Helical" evidence="8">
    <location>
        <begin position="207"/>
        <end position="226"/>
    </location>
</feature>
<feature type="transmembrane region" description="Helical" evidence="8">
    <location>
        <begin position="43"/>
        <end position="67"/>
    </location>
</feature>
<evidence type="ECO:0000256" key="2">
    <source>
        <dbReference type="ARBA" id="ARBA00010992"/>
    </source>
</evidence>
<dbReference type="Proteomes" id="UP000267821">
    <property type="component" value="Unassembled WGS sequence"/>
</dbReference>
<evidence type="ECO:0000256" key="7">
    <source>
        <dbReference type="RuleBase" id="RU003346"/>
    </source>
</evidence>
<keyword evidence="5 8" id="KW-1133">Transmembrane helix</keyword>
<evidence type="ECO:0000259" key="9">
    <source>
        <dbReference type="PROSITE" id="PS50850"/>
    </source>
</evidence>